<evidence type="ECO:0000313" key="3">
    <source>
        <dbReference type="Proteomes" id="UP000184368"/>
    </source>
</evidence>
<evidence type="ECO:0000313" key="2">
    <source>
        <dbReference type="EMBL" id="SHF10127.1"/>
    </source>
</evidence>
<keyword evidence="1" id="KW-0812">Transmembrane</keyword>
<protein>
    <submittedName>
        <fullName evidence="2">Zinc transporter, ZIP family</fullName>
    </submittedName>
</protein>
<organism evidence="2 3">
    <name type="scientific">Cnuella takakiae</name>
    <dbReference type="NCBI Taxonomy" id="1302690"/>
    <lineage>
        <taxon>Bacteria</taxon>
        <taxon>Pseudomonadati</taxon>
        <taxon>Bacteroidota</taxon>
        <taxon>Chitinophagia</taxon>
        <taxon>Chitinophagales</taxon>
        <taxon>Chitinophagaceae</taxon>
        <taxon>Cnuella</taxon>
    </lineage>
</organism>
<keyword evidence="3" id="KW-1185">Reference proteome</keyword>
<evidence type="ECO:0000256" key="1">
    <source>
        <dbReference type="SAM" id="Phobius"/>
    </source>
</evidence>
<dbReference type="EMBL" id="FQUO01000005">
    <property type="protein sequence ID" value="SHF10127.1"/>
    <property type="molecule type" value="Genomic_DNA"/>
</dbReference>
<feature type="transmembrane region" description="Helical" evidence="1">
    <location>
        <begin position="136"/>
        <end position="160"/>
    </location>
</feature>
<reference evidence="2 3" key="1">
    <citation type="submission" date="2016-11" db="EMBL/GenBank/DDBJ databases">
        <authorList>
            <person name="Jaros S."/>
            <person name="Januszkiewicz K."/>
            <person name="Wedrychowicz H."/>
        </authorList>
    </citation>
    <scope>NUCLEOTIDE SEQUENCE [LARGE SCALE GENOMIC DNA]</scope>
    <source>
        <strain evidence="2 3">DSM 26897</strain>
    </source>
</reference>
<proteinExistence type="predicted"/>
<keyword evidence="1" id="KW-1133">Transmembrane helix</keyword>
<feature type="transmembrane region" description="Helical" evidence="1">
    <location>
        <begin position="44"/>
        <end position="62"/>
    </location>
</feature>
<dbReference type="Proteomes" id="UP000184368">
    <property type="component" value="Unassembled WGS sequence"/>
</dbReference>
<feature type="transmembrane region" description="Helical" evidence="1">
    <location>
        <begin position="238"/>
        <end position="256"/>
    </location>
</feature>
<feature type="transmembrane region" description="Helical" evidence="1">
    <location>
        <begin position="74"/>
        <end position="95"/>
    </location>
</feature>
<dbReference type="AlphaFoldDB" id="A0A1M4YX46"/>
<name>A0A1M4YX46_9BACT</name>
<keyword evidence="1" id="KW-0472">Membrane</keyword>
<feature type="transmembrane region" description="Helical" evidence="1">
    <location>
        <begin position="210"/>
        <end position="232"/>
    </location>
</feature>
<feature type="transmembrane region" description="Helical" evidence="1">
    <location>
        <begin position="20"/>
        <end position="37"/>
    </location>
</feature>
<dbReference type="STRING" id="1302690.BUE76_22855"/>
<feature type="transmembrane region" description="Helical" evidence="1">
    <location>
        <begin position="180"/>
        <end position="203"/>
    </location>
</feature>
<gene>
    <name evidence="2" type="ORF">SAMN05444008_1053</name>
</gene>
<sequence>MQLSSMLAFAFPLWLKASFWGLVSGSALLVGAFIGYFKQVPARIIGMIMAFGSGVLISALAFELMDEAYQSGGFGAAAIGFLTGALMYTLANYLLNRQGARHRKRSGAQQAAEKDHPSSGTAIAVGALIDGIPESVAIGISLIHGGVVSLAAVVAIFLSNVPESLSSTAGMKKAGRSKKYIFGIWAAIMLLSGVASFAGYAIFSQFPQQVNAGVIAVAAGGILAMLSSTMIPEAYEEAHDFIGIITVLGFLAAFVLSKMEG</sequence>
<accession>A0A1M4YX46</accession>